<dbReference type="InterPro" id="IPR047817">
    <property type="entry name" value="ABC2_TM_bact-type"/>
</dbReference>
<keyword evidence="3" id="KW-1003">Cell membrane</keyword>
<feature type="transmembrane region" description="Helical" evidence="8">
    <location>
        <begin position="233"/>
        <end position="251"/>
    </location>
</feature>
<feature type="domain" description="ABC transmembrane type-2" evidence="9">
    <location>
        <begin position="36"/>
        <end position="254"/>
    </location>
</feature>
<dbReference type="EMBL" id="UOGE01000034">
    <property type="protein sequence ID" value="VAX18331.1"/>
    <property type="molecule type" value="Genomic_DNA"/>
</dbReference>
<dbReference type="PROSITE" id="PS51012">
    <property type="entry name" value="ABC_TM2"/>
    <property type="match status" value="1"/>
</dbReference>
<feature type="transmembrane region" description="Helical" evidence="8">
    <location>
        <begin position="67"/>
        <end position="85"/>
    </location>
</feature>
<evidence type="ECO:0000256" key="8">
    <source>
        <dbReference type="SAM" id="Phobius"/>
    </source>
</evidence>
<evidence type="ECO:0000256" key="1">
    <source>
        <dbReference type="ARBA" id="ARBA00004429"/>
    </source>
</evidence>
<dbReference type="PANTHER" id="PTHR30413">
    <property type="entry name" value="INNER MEMBRANE TRANSPORT PERMEASE"/>
    <property type="match status" value="1"/>
</dbReference>
<dbReference type="InterPro" id="IPR013525">
    <property type="entry name" value="ABC2_TM"/>
</dbReference>
<dbReference type="PIRSF" id="PIRSF006648">
    <property type="entry name" value="DrrB"/>
    <property type="match status" value="1"/>
</dbReference>
<evidence type="ECO:0000256" key="5">
    <source>
        <dbReference type="ARBA" id="ARBA00022692"/>
    </source>
</evidence>
<evidence type="ECO:0000259" key="9">
    <source>
        <dbReference type="PROSITE" id="PS51012"/>
    </source>
</evidence>
<sequence length="262" mass="30078">MFKTCKESLGTILARRELITILVSKELKSRYRGSALGMMWTFLNPLLLLVVYALVFSVYMRIQVENYAVFVFVGLLPWIWFSSSLTEGVNSITQSGSLITKSMFPAEILPIVKVISNLMNYLFSLPLLFIFIIVYGVPITISLLWLPIVMLAQTLITVGLVYFFSTINVRFRDTQHILNNFLILWFFLCPIIYPISQVPEEYRWTFNFNPIALLTIAYQDILIHGARPSAKVLGALLIIGFICTVIGFWTFEKNKEMFAEEI</sequence>
<dbReference type="GO" id="GO:0043190">
    <property type="term" value="C:ATP-binding cassette (ABC) transporter complex"/>
    <property type="evidence" value="ECO:0007669"/>
    <property type="project" value="InterPro"/>
</dbReference>
<dbReference type="PANTHER" id="PTHR30413:SF8">
    <property type="entry name" value="TRANSPORT PERMEASE PROTEIN"/>
    <property type="match status" value="1"/>
</dbReference>
<reference evidence="10" key="1">
    <citation type="submission" date="2018-06" db="EMBL/GenBank/DDBJ databases">
        <authorList>
            <person name="Zhirakovskaya E."/>
        </authorList>
    </citation>
    <scope>NUCLEOTIDE SEQUENCE</scope>
</reference>
<feature type="transmembrane region" description="Helical" evidence="8">
    <location>
        <begin position="35"/>
        <end position="55"/>
    </location>
</feature>
<keyword evidence="6 8" id="KW-1133">Transmembrane helix</keyword>
<keyword evidence="5 8" id="KW-0812">Transmembrane</keyword>
<evidence type="ECO:0000256" key="7">
    <source>
        <dbReference type="ARBA" id="ARBA00023136"/>
    </source>
</evidence>
<comment type="subcellular location">
    <subcellularLocation>
        <location evidence="1">Cell inner membrane</location>
        <topology evidence="1">Multi-pass membrane protein</topology>
    </subcellularLocation>
</comment>
<feature type="transmembrane region" description="Helical" evidence="8">
    <location>
        <begin position="143"/>
        <end position="165"/>
    </location>
</feature>
<proteinExistence type="predicted"/>
<accession>A0A3B1BUW7</accession>
<feature type="transmembrane region" description="Helical" evidence="8">
    <location>
        <begin position="177"/>
        <end position="196"/>
    </location>
</feature>
<dbReference type="InterPro" id="IPR000412">
    <property type="entry name" value="ABC_2_transport"/>
</dbReference>
<name>A0A3B1BUW7_9ZZZZ</name>
<dbReference type="AlphaFoldDB" id="A0A3B1BUW7"/>
<gene>
    <name evidence="10" type="ORF">MNBD_NITROSPINAE02-1074</name>
</gene>
<keyword evidence="2" id="KW-0813">Transport</keyword>
<evidence type="ECO:0000256" key="4">
    <source>
        <dbReference type="ARBA" id="ARBA00022519"/>
    </source>
</evidence>
<keyword evidence="7 8" id="KW-0472">Membrane</keyword>
<protein>
    <submittedName>
        <fullName evidence="10">O-antigen export system permease protein RfbD</fullName>
    </submittedName>
</protein>
<evidence type="ECO:0000313" key="10">
    <source>
        <dbReference type="EMBL" id="VAX18331.1"/>
    </source>
</evidence>
<dbReference type="GO" id="GO:0140359">
    <property type="term" value="F:ABC-type transporter activity"/>
    <property type="evidence" value="ECO:0007669"/>
    <property type="project" value="InterPro"/>
</dbReference>
<evidence type="ECO:0000256" key="3">
    <source>
        <dbReference type="ARBA" id="ARBA00022475"/>
    </source>
</evidence>
<evidence type="ECO:0000256" key="6">
    <source>
        <dbReference type="ARBA" id="ARBA00022989"/>
    </source>
</evidence>
<dbReference type="GO" id="GO:0015920">
    <property type="term" value="P:lipopolysaccharide transport"/>
    <property type="evidence" value="ECO:0007669"/>
    <property type="project" value="TreeGrafter"/>
</dbReference>
<evidence type="ECO:0000256" key="2">
    <source>
        <dbReference type="ARBA" id="ARBA00022448"/>
    </source>
</evidence>
<organism evidence="10">
    <name type="scientific">hydrothermal vent metagenome</name>
    <dbReference type="NCBI Taxonomy" id="652676"/>
    <lineage>
        <taxon>unclassified sequences</taxon>
        <taxon>metagenomes</taxon>
        <taxon>ecological metagenomes</taxon>
    </lineage>
</organism>
<keyword evidence="4" id="KW-0997">Cell inner membrane</keyword>
<dbReference type="Pfam" id="PF01061">
    <property type="entry name" value="ABC2_membrane"/>
    <property type="match status" value="1"/>
</dbReference>
<feature type="transmembrane region" description="Helical" evidence="8">
    <location>
        <begin position="118"/>
        <end position="137"/>
    </location>
</feature>